<dbReference type="EC" id="3.6.5.4" evidence="9"/>
<dbReference type="GO" id="GO:0003924">
    <property type="term" value="F:GTPase activity"/>
    <property type="evidence" value="ECO:0007669"/>
    <property type="project" value="UniProtKB-UniRule"/>
</dbReference>
<gene>
    <name evidence="9" type="primary">ftsY</name>
    <name evidence="12" type="ORF">EV215_1038</name>
</gene>
<dbReference type="GO" id="GO:0005525">
    <property type="term" value="F:GTP binding"/>
    <property type="evidence" value="ECO:0007669"/>
    <property type="project" value="UniProtKB-UniRule"/>
</dbReference>
<evidence type="ECO:0000256" key="4">
    <source>
        <dbReference type="ARBA" id="ARBA00022801"/>
    </source>
</evidence>
<dbReference type="Proteomes" id="UP000294678">
    <property type="component" value="Unassembled WGS sequence"/>
</dbReference>
<evidence type="ECO:0000313" key="13">
    <source>
        <dbReference type="Proteomes" id="UP000294678"/>
    </source>
</evidence>
<organism evidence="12 13">
    <name type="scientific">Hypnocyclicus thermotrophus</name>
    <dbReference type="NCBI Taxonomy" id="1627895"/>
    <lineage>
        <taxon>Bacteria</taxon>
        <taxon>Fusobacteriati</taxon>
        <taxon>Fusobacteriota</taxon>
        <taxon>Fusobacteriia</taxon>
        <taxon>Fusobacteriales</taxon>
        <taxon>Fusobacteriaceae</taxon>
        <taxon>Hypnocyclicus</taxon>
    </lineage>
</organism>
<dbReference type="SUPFAM" id="SSF47364">
    <property type="entry name" value="Domain of the SRP/SRP receptor G-proteins"/>
    <property type="match status" value="1"/>
</dbReference>
<evidence type="ECO:0000256" key="7">
    <source>
        <dbReference type="ARBA" id="ARBA00023170"/>
    </source>
</evidence>
<evidence type="ECO:0000256" key="3">
    <source>
        <dbReference type="ARBA" id="ARBA00022741"/>
    </source>
</evidence>
<evidence type="ECO:0000256" key="2">
    <source>
        <dbReference type="ARBA" id="ARBA00022490"/>
    </source>
</evidence>
<evidence type="ECO:0000256" key="5">
    <source>
        <dbReference type="ARBA" id="ARBA00023134"/>
    </source>
</evidence>
<proteinExistence type="inferred from homology"/>
<dbReference type="HAMAP" id="MF_00920">
    <property type="entry name" value="FtsY"/>
    <property type="match status" value="1"/>
</dbReference>
<dbReference type="SUPFAM" id="SSF52540">
    <property type="entry name" value="P-loop containing nucleoside triphosphate hydrolases"/>
    <property type="match status" value="1"/>
</dbReference>
<dbReference type="PANTHER" id="PTHR43134:SF1">
    <property type="entry name" value="SIGNAL RECOGNITION PARTICLE RECEPTOR SUBUNIT ALPHA"/>
    <property type="match status" value="1"/>
</dbReference>
<dbReference type="SMART" id="SM00963">
    <property type="entry name" value="SRP54_N"/>
    <property type="match status" value="1"/>
</dbReference>
<dbReference type="InterPro" id="IPR042101">
    <property type="entry name" value="SRP54_N_sf"/>
</dbReference>
<keyword evidence="4 9" id="KW-0378">Hydrolase</keyword>
<dbReference type="FunFam" id="1.20.120.140:FF:000002">
    <property type="entry name" value="Signal recognition particle receptor FtsY"/>
    <property type="match status" value="1"/>
</dbReference>
<evidence type="ECO:0000256" key="10">
    <source>
        <dbReference type="SAM" id="Coils"/>
    </source>
</evidence>
<dbReference type="InterPro" id="IPR004390">
    <property type="entry name" value="SR_rcpt_FtsY"/>
</dbReference>
<feature type="binding site" evidence="9">
    <location>
        <begin position="302"/>
        <end position="306"/>
    </location>
    <ligand>
        <name>GTP</name>
        <dbReference type="ChEBI" id="CHEBI:37565"/>
    </ligand>
</feature>
<dbReference type="InterPro" id="IPR036225">
    <property type="entry name" value="SRP/SRP_N"/>
</dbReference>
<dbReference type="FunFam" id="3.40.50.300:FF:000053">
    <property type="entry name" value="Signal recognition particle receptor FtsY"/>
    <property type="match status" value="1"/>
</dbReference>
<dbReference type="GO" id="GO:0005737">
    <property type="term" value="C:cytoplasm"/>
    <property type="evidence" value="ECO:0007669"/>
    <property type="project" value="UniProtKB-SubCell"/>
</dbReference>
<dbReference type="AlphaFoldDB" id="A0AA46I5M6"/>
<dbReference type="RefSeq" id="WP_134112929.1">
    <property type="nucleotide sequence ID" value="NZ_SOBG01000004.1"/>
</dbReference>
<keyword evidence="5 9" id="KW-0342">GTP-binding</keyword>
<dbReference type="Pfam" id="PF00448">
    <property type="entry name" value="SRP54"/>
    <property type="match status" value="1"/>
</dbReference>
<reference evidence="12 13" key="1">
    <citation type="submission" date="2019-03" db="EMBL/GenBank/DDBJ databases">
        <title>Genomic Encyclopedia of Type Strains, Phase IV (KMG-IV): sequencing the most valuable type-strain genomes for metagenomic binning, comparative biology and taxonomic classification.</title>
        <authorList>
            <person name="Goeker M."/>
        </authorList>
    </citation>
    <scope>NUCLEOTIDE SEQUENCE [LARGE SCALE GENOMIC DNA]</scope>
    <source>
        <strain evidence="12 13">DSM 100055</strain>
    </source>
</reference>
<dbReference type="Gene3D" id="3.40.50.300">
    <property type="entry name" value="P-loop containing nucleotide triphosphate hydrolases"/>
    <property type="match status" value="1"/>
</dbReference>
<dbReference type="InterPro" id="IPR003593">
    <property type="entry name" value="AAA+_ATPase"/>
</dbReference>
<dbReference type="GO" id="GO:0006614">
    <property type="term" value="P:SRP-dependent cotranslational protein targeting to membrane"/>
    <property type="evidence" value="ECO:0007669"/>
    <property type="project" value="InterPro"/>
</dbReference>
<comment type="function">
    <text evidence="9">Involved in targeting and insertion of nascent membrane proteins into the cytoplasmic membrane. Acts as a receptor for the complex formed by the signal recognition particle (SRP) and the ribosome-nascent chain (RNC).</text>
</comment>
<comment type="subcellular location">
    <subcellularLocation>
        <location evidence="9">Cell membrane</location>
        <topology evidence="9">Peripheral membrane protein</topology>
        <orientation evidence="9">Cytoplasmic side</orientation>
    </subcellularLocation>
    <subcellularLocation>
        <location evidence="9">Cytoplasm</location>
    </subcellularLocation>
</comment>
<dbReference type="InterPro" id="IPR027417">
    <property type="entry name" value="P-loop_NTPase"/>
</dbReference>
<dbReference type="CDD" id="cd17874">
    <property type="entry name" value="FtsY"/>
    <property type="match status" value="1"/>
</dbReference>
<feature type="coiled-coil region" evidence="10">
    <location>
        <begin position="12"/>
        <end position="109"/>
    </location>
</feature>
<keyword evidence="6 9" id="KW-0472">Membrane</keyword>
<dbReference type="PROSITE" id="PS00300">
    <property type="entry name" value="SRP54"/>
    <property type="match status" value="1"/>
</dbReference>
<evidence type="ECO:0000256" key="8">
    <source>
        <dbReference type="ARBA" id="ARBA00048027"/>
    </source>
</evidence>
<dbReference type="Gene3D" id="1.20.120.140">
    <property type="entry name" value="Signal recognition particle SRP54, nucleotide-binding domain"/>
    <property type="match status" value="1"/>
</dbReference>
<feature type="domain" description="SRP54-type proteins GTP-binding" evidence="11">
    <location>
        <begin position="388"/>
        <end position="401"/>
    </location>
</feature>
<feature type="binding site" evidence="9">
    <location>
        <begin position="367"/>
        <end position="370"/>
    </location>
    <ligand>
        <name>GTP</name>
        <dbReference type="ChEBI" id="CHEBI:37565"/>
    </ligand>
</feature>
<dbReference type="InterPro" id="IPR013822">
    <property type="entry name" value="Signal_recog_particl_SRP54_hlx"/>
</dbReference>
<dbReference type="GO" id="GO:0005047">
    <property type="term" value="F:signal recognition particle binding"/>
    <property type="evidence" value="ECO:0007669"/>
    <property type="project" value="TreeGrafter"/>
</dbReference>
<keyword evidence="13" id="KW-1185">Reference proteome</keyword>
<dbReference type="EMBL" id="SOBG01000004">
    <property type="protein sequence ID" value="TDT70493.1"/>
    <property type="molecule type" value="Genomic_DNA"/>
</dbReference>
<feature type="binding site" evidence="9">
    <location>
        <begin position="220"/>
        <end position="227"/>
    </location>
    <ligand>
        <name>GTP</name>
        <dbReference type="ChEBI" id="CHEBI:37565"/>
    </ligand>
</feature>
<comment type="catalytic activity">
    <reaction evidence="8 9">
        <text>GTP + H2O = GDP + phosphate + H(+)</text>
        <dbReference type="Rhea" id="RHEA:19669"/>
        <dbReference type="ChEBI" id="CHEBI:15377"/>
        <dbReference type="ChEBI" id="CHEBI:15378"/>
        <dbReference type="ChEBI" id="CHEBI:37565"/>
        <dbReference type="ChEBI" id="CHEBI:43474"/>
        <dbReference type="ChEBI" id="CHEBI:58189"/>
        <dbReference type="EC" id="3.6.5.4"/>
    </reaction>
</comment>
<comment type="subunit">
    <text evidence="9">Part of the signal recognition particle protein translocation system, which is composed of SRP and FtsY.</text>
</comment>
<evidence type="ECO:0000313" key="12">
    <source>
        <dbReference type="EMBL" id="TDT70493.1"/>
    </source>
</evidence>
<keyword evidence="10" id="KW-0175">Coiled coil</keyword>
<evidence type="ECO:0000259" key="11">
    <source>
        <dbReference type="PROSITE" id="PS00300"/>
    </source>
</evidence>
<dbReference type="NCBIfam" id="TIGR00064">
    <property type="entry name" value="ftsY"/>
    <property type="match status" value="1"/>
</dbReference>
<evidence type="ECO:0000256" key="1">
    <source>
        <dbReference type="ARBA" id="ARBA00022475"/>
    </source>
</evidence>
<comment type="caution">
    <text evidence="12">The sequence shown here is derived from an EMBL/GenBank/DDBJ whole genome shotgun (WGS) entry which is preliminary data.</text>
</comment>
<comment type="similarity">
    <text evidence="9">Belongs to the GTP-binding SRP family. FtsY subfamily.</text>
</comment>
<keyword evidence="2 9" id="KW-0963">Cytoplasm</keyword>
<protein>
    <recommendedName>
        <fullName evidence="9">Signal recognition particle receptor FtsY</fullName>
        <shortName evidence="9">SRP receptor</shortName>
        <ecNumber evidence="9">3.6.5.4</ecNumber>
    </recommendedName>
</protein>
<dbReference type="InterPro" id="IPR000897">
    <property type="entry name" value="SRP54_GTPase_dom"/>
</dbReference>
<dbReference type="PANTHER" id="PTHR43134">
    <property type="entry name" value="SIGNAL RECOGNITION PARTICLE RECEPTOR SUBUNIT ALPHA"/>
    <property type="match status" value="1"/>
</dbReference>
<keyword evidence="1 9" id="KW-1003">Cell membrane</keyword>
<dbReference type="SMART" id="SM00382">
    <property type="entry name" value="AAA"/>
    <property type="match status" value="1"/>
</dbReference>
<evidence type="ECO:0000256" key="6">
    <source>
        <dbReference type="ARBA" id="ARBA00023136"/>
    </source>
</evidence>
<dbReference type="SMART" id="SM00962">
    <property type="entry name" value="SRP54"/>
    <property type="match status" value="1"/>
</dbReference>
<sequence length="415" mass="47386">MFKKIKKIFKKEKEIDKEIKEELEKIKEFEEVHEKVEETIKKLEEEKTEFEDLKEKVQELDKKLEEEKANEVFEKLEKEKEIRETETKIMAEKELVEKKENELEERAKKKGIFGSLKEKLFRSVSKDGLFGKIKTLFSGRSIIDEEMYEELEDLLIQSDIGMDMTLKIVKKLEEKVKELKIKEPEKVYDILKEVMKEFLIREDTELKLDRKGLNVILVVGVNGVGKTTTIGKLASKFVKEGKKVVIGAGDTFRAAAIEQLEEWAKRANAEIIKHSQGADPGAVVFDTLKAAENREADIAIIDTAGRLHNKNNLMVELEKINKIIKKHLGEGVFYESLLVIDGTTGQNGLTQAKVFNEVTDLTGFVVTKLDGTAKGGIIFSVSEEIKKPIKFIGVGEGIEDLRKFNVDEYINAIFE</sequence>
<keyword evidence="3 9" id="KW-0547">Nucleotide-binding</keyword>
<dbReference type="GO" id="GO:0005886">
    <property type="term" value="C:plasma membrane"/>
    <property type="evidence" value="ECO:0007669"/>
    <property type="project" value="UniProtKB-SubCell"/>
</dbReference>
<dbReference type="Pfam" id="PF02881">
    <property type="entry name" value="SRP54_N"/>
    <property type="match status" value="1"/>
</dbReference>
<name>A0AA46I5M6_9FUSO</name>
<evidence type="ECO:0000256" key="9">
    <source>
        <dbReference type="HAMAP-Rule" id="MF_00920"/>
    </source>
</evidence>
<accession>A0AA46I5M6</accession>
<keyword evidence="7 9" id="KW-0675">Receptor</keyword>